<dbReference type="GO" id="GO:0032267">
    <property type="term" value="F:tRNA(Ile)-lysidine synthase activity"/>
    <property type="evidence" value="ECO:0007669"/>
    <property type="project" value="UniProtKB-EC"/>
</dbReference>
<dbReference type="EC" id="6.3.4.19" evidence="7"/>
<dbReference type="Proteomes" id="UP000712713">
    <property type="component" value="Unassembled WGS sequence"/>
</dbReference>
<dbReference type="PANTHER" id="PTHR43033:SF1">
    <property type="entry name" value="TRNA(ILE)-LYSIDINE SYNTHASE-RELATED"/>
    <property type="match status" value="1"/>
</dbReference>
<comment type="subcellular location">
    <subcellularLocation>
        <location evidence="7">Cytoplasm</location>
    </subcellularLocation>
</comment>
<dbReference type="SUPFAM" id="SSF52402">
    <property type="entry name" value="Adenine nucleotide alpha hydrolases-like"/>
    <property type="match status" value="1"/>
</dbReference>
<reference evidence="10" key="1">
    <citation type="journal article" date="2021" name="PeerJ">
        <title>Extensive microbial diversity within the chicken gut microbiome revealed by metagenomics and culture.</title>
        <authorList>
            <person name="Gilroy R."/>
            <person name="Ravi A."/>
            <person name="Getino M."/>
            <person name="Pursley I."/>
            <person name="Horton D.L."/>
            <person name="Alikhan N.F."/>
            <person name="Baker D."/>
            <person name="Gharbi K."/>
            <person name="Hall N."/>
            <person name="Watson M."/>
            <person name="Adriaenssens E.M."/>
            <person name="Foster-Nyarko E."/>
            <person name="Jarju S."/>
            <person name="Secka A."/>
            <person name="Antonio M."/>
            <person name="Oren A."/>
            <person name="Chaudhuri R.R."/>
            <person name="La Ragione R."/>
            <person name="Hildebrand F."/>
            <person name="Pallen M.J."/>
        </authorList>
    </citation>
    <scope>NUCLEOTIDE SEQUENCE</scope>
    <source>
        <strain evidence="10">ChiGjej3B3-7470</strain>
    </source>
</reference>
<evidence type="ECO:0000313" key="11">
    <source>
        <dbReference type="Proteomes" id="UP000712713"/>
    </source>
</evidence>
<evidence type="ECO:0000259" key="9">
    <source>
        <dbReference type="Pfam" id="PF09179"/>
    </source>
</evidence>
<dbReference type="HAMAP" id="MF_01161">
    <property type="entry name" value="tRNA_Ile_lys_synt"/>
    <property type="match status" value="1"/>
</dbReference>
<evidence type="ECO:0000256" key="3">
    <source>
        <dbReference type="ARBA" id="ARBA00022694"/>
    </source>
</evidence>
<dbReference type="AlphaFoldDB" id="A0A921ENK2"/>
<evidence type="ECO:0000259" key="8">
    <source>
        <dbReference type="Pfam" id="PF01171"/>
    </source>
</evidence>
<evidence type="ECO:0000313" key="10">
    <source>
        <dbReference type="EMBL" id="HJE50641.1"/>
    </source>
</evidence>
<feature type="domain" description="tRNA(Ile)-lysidine/2-thiocytidine synthase N-terminal" evidence="8">
    <location>
        <begin position="27"/>
        <end position="196"/>
    </location>
</feature>
<protein>
    <recommendedName>
        <fullName evidence="7">tRNA(Ile)-lysidine synthase</fullName>
        <ecNumber evidence="7">6.3.4.19</ecNumber>
    </recommendedName>
    <alternativeName>
        <fullName evidence="7">tRNA(Ile)-2-lysyl-cytidine synthase</fullName>
    </alternativeName>
    <alternativeName>
        <fullName evidence="7">tRNA(Ile)-lysidine synthetase</fullName>
    </alternativeName>
</protein>
<dbReference type="Gene3D" id="1.20.59.20">
    <property type="match status" value="1"/>
</dbReference>
<dbReference type="CDD" id="cd01992">
    <property type="entry name" value="TilS_N"/>
    <property type="match status" value="1"/>
</dbReference>
<dbReference type="PANTHER" id="PTHR43033">
    <property type="entry name" value="TRNA(ILE)-LYSIDINE SYNTHASE-RELATED"/>
    <property type="match status" value="1"/>
</dbReference>
<dbReference type="InterPro" id="IPR015262">
    <property type="entry name" value="tRNA_Ile_lys_synt_subst-bd"/>
</dbReference>
<accession>A0A921ENK2</accession>
<proteinExistence type="inferred from homology"/>
<comment type="catalytic activity">
    <reaction evidence="6 7">
        <text>cytidine(34) in tRNA(Ile2) + L-lysine + ATP = lysidine(34) in tRNA(Ile2) + AMP + diphosphate + H(+)</text>
        <dbReference type="Rhea" id="RHEA:43744"/>
        <dbReference type="Rhea" id="RHEA-COMP:10625"/>
        <dbReference type="Rhea" id="RHEA-COMP:10670"/>
        <dbReference type="ChEBI" id="CHEBI:15378"/>
        <dbReference type="ChEBI" id="CHEBI:30616"/>
        <dbReference type="ChEBI" id="CHEBI:32551"/>
        <dbReference type="ChEBI" id="CHEBI:33019"/>
        <dbReference type="ChEBI" id="CHEBI:82748"/>
        <dbReference type="ChEBI" id="CHEBI:83665"/>
        <dbReference type="ChEBI" id="CHEBI:456215"/>
        <dbReference type="EC" id="6.3.4.19"/>
    </reaction>
</comment>
<comment type="function">
    <text evidence="7">Ligates lysine onto the cytidine present at position 34 of the AUA codon-specific tRNA(Ile) that contains the anticodon CAU, in an ATP-dependent manner. Cytidine is converted to lysidine, thus changing the amino acid specificity of the tRNA from methionine to isoleucine.</text>
</comment>
<dbReference type="GO" id="GO:0005737">
    <property type="term" value="C:cytoplasm"/>
    <property type="evidence" value="ECO:0007669"/>
    <property type="project" value="UniProtKB-SubCell"/>
</dbReference>
<feature type="domain" description="tRNA(Ile)-lysidine synthase substrate-binding" evidence="9">
    <location>
        <begin position="240"/>
        <end position="303"/>
    </location>
</feature>
<organism evidence="10 11">
    <name type="scientific">Tessaracoccus flavescens</name>
    <dbReference type="NCBI Taxonomy" id="399497"/>
    <lineage>
        <taxon>Bacteria</taxon>
        <taxon>Bacillati</taxon>
        <taxon>Actinomycetota</taxon>
        <taxon>Actinomycetes</taxon>
        <taxon>Propionibacteriales</taxon>
        <taxon>Propionibacteriaceae</taxon>
        <taxon>Tessaracoccus</taxon>
    </lineage>
</organism>
<gene>
    <name evidence="7 10" type="primary">tilS</name>
    <name evidence="10" type="ORF">K8V15_01445</name>
</gene>
<dbReference type="GO" id="GO:0005524">
    <property type="term" value="F:ATP binding"/>
    <property type="evidence" value="ECO:0007669"/>
    <property type="project" value="UniProtKB-UniRule"/>
</dbReference>
<evidence type="ECO:0000256" key="6">
    <source>
        <dbReference type="ARBA" id="ARBA00048539"/>
    </source>
</evidence>
<comment type="caution">
    <text evidence="10">The sequence shown here is derived from an EMBL/GenBank/DDBJ whole genome shotgun (WGS) entry which is preliminary data.</text>
</comment>
<keyword evidence="2 7" id="KW-0436">Ligase</keyword>
<dbReference type="InterPro" id="IPR012094">
    <property type="entry name" value="tRNA_Ile_lys_synt"/>
</dbReference>
<evidence type="ECO:0000256" key="2">
    <source>
        <dbReference type="ARBA" id="ARBA00022598"/>
    </source>
</evidence>
<reference evidence="10" key="2">
    <citation type="submission" date="2021-09" db="EMBL/GenBank/DDBJ databases">
        <authorList>
            <person name="Gilroy R."/>
        </authorList>
    </citation>
    <scope>NUCLEOTIDE SEQUENCE</scope>
    <source>
        <strain evidence="10">ChiGjej3B3-7470</strain>
    </source>
</reference>
<keyword evidence="5 7" id="KW-0067">ATP-binding</keyword>
<dbReference type="SUPFAM" id="SSF82829">
    <property type="entry name" value="MesJ substrate recognition domain-like"/>
    <property type="match status" value="1"/>
</dbReference>
<comment type="domain">
    <text evidence="7">The N-terminal region contains the highly conserved SGGXDS motif, predicted to be a P-loop motif involved in ATP binding.</text>
</comment>
<feature type="binding site" evidence="7">
    <location>
        <begin position="32"/>
        <end position="37"/>
    </location>
    <ligand>
        <name>ATP</name>
        <dbReference type="ChEBI" id="CHEBI:30616"/>
    </ligand>
</feature>
<dbReference type="NCBIfam" id="TIGR02432">
    <property type="entry name" value="lysidine_TilS_N"/>
    <property type="match status" value="1"/>
</dbReference>
<evidence type="ECO:0000256" key="5">
    <source>
        <dbReference type="ARBA" id="ARBA00022840"/>
    </source>
</evidence>
<evidence type="ECO:0000256" key="1">
    <source>
        <dbReference type="ARBA" id="ARBA00022490"/>
    </source>
</evidence>
<keyword evidence="1 7" id="KW-0963">Cytoplasm</keyword>
<evidence type="ECO:0000256" key="4">
    <source>
        <dbReference type="ARBA" id="ARBA00022741"/>
    </source>
</evidence>
<dbReference type="Pfam" id="PF09179">
    <property type="entry name" value="TilS"/>
    <property type="match status" value="1"/>
</dbReference>
<dbReference type="Gene3D" id="3.40.50.620">
    <property type="entry name" value="HUPs"/>
    <property type="match status" value="1"/>
</dbReference>
<name>A0A921ENK2_9ACTN</name>
<dbReference type="EMBL" id="DYZF01000035">
    <property type="protein sequence ID" value="HJE50641.1"/>
    <property type="molecule type" value="Genomic_DNA"/>
</dbReference>
<dbReference type="InterPro" id="IPR014729">
    <property type="entry name" value="Rossmann-like_a/b/a_fold"/>
</dbReference>
<dbReference type="Pfam" id="PF01171">
    <property type="entry name" value="ATP_bind_3"/>
    <property type="match status" value="1"/>
</dbReference>
<dbReference type="InterPro" id="IPR011063">
    <property type="entry name" value="TilS/TtcA_N"/>
</dbReference>
<evidence type="ECO:0000256" key="7">
    <source>
        <dbReference type="HAMAP-Rule" id="MF_01161"/>
    </source>
</evidence>
<dbReference type="GO" id="GO:0006400">
    <property type="term" value="P:tRNA modification"/>
    <property type="evidence" value="ECO:0007669"/>
    <property type="project" value="UniProtKB-UniRule"/>
</dbReference>
<comment type="similarity">
    <text evidence="7">Belongs to the tRNA(Ile)-lysidine synthase family.</text>
</comment>
<dbReference type="InterPro" id="IPR012795">
    <property type="entry name" value="tRNA_Ile_lys_synt_N"/>
</dbReference>
<keyword evidence="4 7" id="KW-0547">Nucleotide-binding</keyword>
<keyword evidence="3 7" id="KW-0819">tRNA processing</keyword>
<sequence length="310" mass="32097">MARRELGPAALRVAQAVLAALPDGGEVTVGVSGGADSLALALGTLWAAPRKGVVAGAIVVDHQLQEGSGDIAAGVAEVLGERGLPTRVVAVDVPDSPDGVEAAARDARLAALSAPGHPVLLGHTLDDQAESVLLGLLRGSGTRSLAGMAPVRGSFIRPLLDLRRADTVDACRDWGVEPWHDPMNDDPRFARVQARQALATLNESFGRDLSASLARTASLARADAEYLDAVAAAASAGDTLDARALAELHPAIRRRAIHQWLTRRTPTVSQAHVLAVAALVDDWRGQGAVAVPGGAVERVDGWLAFRGGRG</sequence>